<evidence type="ECO:0000259" key="2">
    <source>
        <dbReference type="Pfam" id="PF02910"/>
    </source>
</evidence>
<dbReference type="InterPro" id="IPR015939">
    <property type="entry name" value="Fum_Rdtase/Succ_DH_flav-like_C"/>
</dbReference>
<accession>A0ABV5YZT1</accession>
<evidence type="ECO:0000256" key="1">
    <source>
        <dbReference type="SAM" id="MobiDB-lite"/>
    </source>
</evidence>
<proteinExistence type="predicted"/>
<feature type="region of interest" description="Disordered" evidence="1">
    <location>
        <begin position="1"/>
        <end position="22"/>
    </location>
</feature>
<feature type="non-terminal residue" evidence="3">
    <location>
        <position position="1"/>
    </location>
</feature>
<feature type="domain" description="Fumarate reductase/succinate dehydrogenase flavoprotein-like C-terminal" evidence="2">
    <location>
        <begin position="41"/>
        <end position="114"/>
    </location>
</feature>
<name>A0ABV5YZT1_9ACTN</name>
<dbReference type="EMBL" id="JBHLZP010001157">
    <property type="protein sequence ID" value="MFB9840555.1"/>
    <property type="molecule type" value="Genomic_DNA"/>
</dbReference>
<reference evidence="3 4" key="1">
    <citation type="submission" date="2024-09" db="EMBL/GenBank/DDBJ databases">
        <authorList>
            <person name="Sun Q."/>
            <person name="Mori K."/>
        </authorList>
    </citation>
    <scope>NUCLEOTIDE SEQUENCE [LARGE SCALE GENOMIC DNA]</scope>
    <source>
        <strain evidence="3 4">TBRC 0563</strain>
    </source>
</reference>
<dbReference type="Proteomes" id="UP001589627">
    <property type="component" value="Unassembled WGS sequence"/>
</dbReference>
<dbReference type="InterPro" id="IPR037099">
    <property type="entry name" value="Fum_R/Succ_DH_flav-like_C_sf"/>
</dbReference>
<evidence type="ECO:0000313" key="4">
    <source>
        <dbReference type="Proteomes" id="UP001589627"/>
    </source>
</evidence>
<evidence type="ECO:0000313" key="3">
    <source>
        <dbReference type="EMBL" id="MFB9840555.1"/>
    </source>
</evidence>
<comment type="caution">
    <text evidence="3">The sequence shown here is derived from an EMBL/GenBank/DDBJ whole genome shotgun (WGS) entry which is preliminary data.</text>
</comment>
<dbReference type="SUPFAM" id="SSF46977">
    <property type="entry name" value="Succinate dehydrogenase/fumarate reductase flavoprotein C-terminal domain"/>
    <property type="match status" value="1"/>
</dbReference>
<gene>
    <name evidence="3" type="ORF">ACFFNX_51280</name>
</gene>
<organism evidence="3 4">
    <name type="scientific">Actinoallomurus acaciae</name>
    <dbReference type="NCBI Taxonomy" id="502577"/>
    <lineage>
        <taxon>Bacteria</taxon>
        <taxon>Bacillati</taxon>
        <taxon>Actinomycetota</taxon>
        <taxon>Actinomycetes</taxon>
        <taxon>Streptosporangiales</taxon>
        <taxon>Thermomonosporaceae</taxon>
        <taxon>Actinoallomurus</taxon>
    </lineage>
</organism>
<sequence>TPRGEPRANGRAGLRPSGDAGLSGADVVRAVQEEVLPLERNLFRSAEGLAASLGSLDPLWERAKTRLAGTDGRTALRAREAASLVAHARWMYRAALAREESRGVHLRDDRPERDPALRRRILTGGLDEVWTAFDPVAPVTGPPDVTGMERTP</sequence>
<protein>
    <submittedName>
        <fullName evidence="3">Pyridine nucleotide-disulfide oxidoreductase</fullName>
    </submittedName>
</protein>
<dbReference type="Pfam" id="PF02910">
    <property type="entry name" value="Succ_DH_flav_C"/>
    <property type="match status" value="1"/>
</dbReference>
<dbReference type="Gene3D" id="1.20.58.100">
    <property type="entry name" value="Fumarate reductase/succinate dehydrogenase flavoprotein-like, C-terminal domain"/>
    <property type="match status" value="1"/>
</dbReference>
<keyword evidence="4" id="KW-1185">Reference proteome</keyword>